<evidence type="ECO:0000256" key="6">
    <source>
        <dbReference type="SAM" id="MobiDB-lite"/>
    </source>
</evidence>
<keyword evidence="7" id="KW-0472">Membrane</keyword>
<comment type="catalytic activity">
    <reaction evidence="1">
        <text>ATP + protein L-histidine = ADP + protein N-phospho-L-histidine.</text>
        <dbReference type="EC" id="2.7.13.3"/>
    </reaction>
</comment>
<protein>
    <recommendedName>
        <fullName evidence="2">histidine kinase</fullName>
        <ecNumber evidence="2">2.7.13.3</ecNumber>
    </recommendedName>
</protein>
<dbReference type="InterPro" id="IPR050428">
    <property type="entry name" value="TCS_sensor_his_kinase"/>
</dbReference>
<evidence type="ECO:0000256" key="3">
    <source>
        <dbReference type="ARBA" id="ARBA00022553"/>
    </source>
</evidence>
<feature type="region of interest" description="Disordered" evidence="6">
    <location>
        <begin position="631"/>
        <end position="819"/>
    </location>
</feature>
<dbReference type="InterPro" id="IPR013587">
    <property type="entry name" value="Nitrate/nitrite_sensing"/>
</dbReference>
<dbReference type="Pfam" id="PF02518">
    <property type="entry name" value="HATPase_c"/>
    <property type="match status" value="1"/>
</dbReference>
<dbReference type="EMBL" id="JAATEN010000013">
    <property type="protein sequence ID" value="NJQ02249.1"/>
    <property type="molecule type" value="Genomic_DNA"/>
</dbReference>
<dbReference type="Gene3D" id="3.30.565.10">
    <property type="entry name" value="Histidine kinase-like ATPase, C-terminal domain"/>
    <property type="match status" value="1"/>
</dbReference>
<sequence>MPQPGSLRMILLVLAVIPSLALAALWGVSTAQLVTDWRLQDRHAALAERGIALAADLNTAFQDERRLTSAVLTDGSASLTALREQRNRTDAAVRAFRAGTADDTSGFHTELREALHTTRTELRQLGDIRDAVDDRTATAVVGFDSYTEAIDRNLRLVEALGNVDGGDVSVQARPLTDLMWVDEMISREDAVLAHAWGSDHIDNAERSRVAEWIGVQQYLIADRIEAHLPSADIERFQRLTVQDSWRTKIVMEQTLLQGPVADISTLPRDAAQWRLAMDGLKPELRGLIDSRAADFNTAAADSTRSLLLRMLAASFIGLGAVAVVVALSLWLTGALRKRILALRDEAARLETELPEVVARLQRGEDVDVDSEVREVPHGNDELGQLGQALNLARRSAVETAVRETEQHRGFERLLQRIARRTQLLIGLQLKKLDEMERRHEQPDVLEGLFDLDHLAARLRRYEENLVILGGGQPQRRWRKPVPLLDVMRSALGEVQDYRRIQIEVPGSPWVSGRAVGPVTHIVAELMENATAFSKPPNPVEARAGVVGNGLVVEIEDRGLGMDRDEYERLNRMMADPPRVDMLSRAEDARLGLYVVARLATGLGLTVEFRPSVFGGTRVIVMIPAELVADGPGPQEAEAPARAAAPEPAERIAGPAGTAGPGGPGEPSAGEARSELPRRSPGRAAASVPGAATPAGEDGARVNGAAPPRNGTAATTVTVEEDGTAGEGAGGAATPLPRRVRQASLTPELRREPRPASGERDVSGPERAPEPARSGAAVGAFQRQSRTTRTPDTDRPAHQGTPPAEASTPGTGGRTREDRE</sequence>
<gene>
    <name evidence="9" type="ORF">HCK00_17295</name>
</gene>
<feature type="compositionally biased region" description="Low complexity" evidence="6">
    <location>
        <begin position="631"/>
        <end position="655"/>
    </location>
</feature>
<evidence type="ECO:0000256" key="7">
    <source>
        <dbReference type="SAM" id="Phobius"/>
    </source>
</evidence>
<dbReference type="SMART" id="SM00387">
    <property type="entry name" value="HATPase_c"/>
    <property type="match status" value="1"/>
</dbReference>
<name>A0ABX1BX26_9ACTN</name>
<dbReference type="Gene3D" id="6.10.340.10">
    <property type="match status" value="1"/>
</dbReference>
<evidence type="ECO:0000256" key="2">
    <source>
        <dbReference type="ARBA" id="ARBA00012438"/>
    </source>
</evidence>
<evidence type="ECO:0000256" key="5">
    <source>
        <dbReference type="ARBA" id="ARBA00022777"/>
    </source>
</evidence>
<evidence type="ECO:0000313" key="10">
    <source>
        <dbReference type="Proteomes" id="UP000695264"/>
    </source>
</evidence>
<dbReference type="RefSeq" id="WP_168102884.1">
    <property type="nucleotide sequence ID" value="NZ_JAATEN010000013.1"/>
</dbReference>
<feature type="domain" description="NIT" evidence="8">
    <location>
        <begin position="52"/>
        <end position="302"/>
    </location>
</feature>
<keyword evidence="10" id="KW-1185">Reference proteome</keyword>
<feature type="transmembrane region" description="Helical" evidence="7">
    <location>
        <begin position="306"/>
        <end position="331"/>
    </location>
</feature>
<dbReference type="SUPFAM" id="SSF55874">
    <property type="entry name" value="ATPase domain of HSP90 chaperone/DNA topoisomerase II/histidine kinase"/>
    <property type="match status" value="1"/>
</dbReference>
<keyword evidence="4" id="KW-0808">Transferase</keyword>
<proteinExistence type="predicted"/>
<dbReference type="Pfam" id="PF08376">
    <property type="entry name" value="NIT"/>
    <property type="match status" value="1"/>
</dbReference>
<dbReference type="PANTHER" id="PTHR45436">
    <property type="entry name" value="SENSOR HISTIDINE KINASE YKOH"/>
    <property type="match status" value="1"/>
</dbReference>
<accession>A0ABX1BX26</accession>
<dbReference type="EC" id="2.7.13.3" evidence="2"/>
<keyword evidence="5 9" id="KW-0418">Kinase</keyword>
<dbReference type="InterPro" id="IPR010910">
    <property type="entry name" value="Nitrate/nitrite_sensing_bac"/>
</dbReference>
<evidence type="ECO:0000256" key="4">
    <source>
        <dbReference type="ARBA" id="ARBA00022679"/>
    </source>
</evidence>
<organism evidence="9 10">
    <name type="scientific">Streptomyces zingiberis</name>
    <dbReference type="NCBI Taxonomy" id="2053010"/>
    <lineage>
        <taxon>Bacteria</taxon>
        <taxon>Bacillati</taxon>
        <taxon>Actinomycetota</taxon>
        <taxon>Actinomycetes</taxon>
        <taxon>Kitasatosporales</taxon>
        <taxon>Streptomycetaceae</taxon>
        <taxon>Streptomyces</taxon>
    </lineage>
</organism>
<dbReference type="PANTHER" id="PTHR45436:SF5">
    <property type="entry name" value="SENSOR HISTIDINE KINASE TRCS"/>
    <property type="match status" value="1"/>
</dbReference>
<keyword evidence="3" id="KW-0597">Phosphoprotein</keyword>
<reference evidence="9 10" key="1">
    <citation type="submission" date="2020-03" db="EMBL/GenBank/DDBJ databases">
        <title>WGS of actinomycetes isolated from Thailand.</title>
        <authorList>
            <person name="Thawai C."/>
        </authorList>
    </citation>
    <scope>NUCLEOTIDE SEQUENCE [LARGE SCALE GENOMIC DNA]</scope>
    <source>
        <strain evidence="9 10">PLAI 1-29</strain>
    </source>
</reference>
<dbReference type="InterPro" id="IPR036890">
    <property type="entry name" value="HATPase_C_sf"/>
</dbReference>
<evidence type="ECO:0000256" key="1">
    <source>
        <dbReference type="ARBA" id="ARBA00000085"/>
    </source>
</evidence>
<dbReference type="InterPro" id="IPR003594">
    <property type="entry name" value="HATPase_dom"/>
</dbReference>
<feature type="compositionally biased region" description="Basic and acidic residues" evidence="6">
    <location>
        <begin position="747"/>
        <end position="769"/>
    </location>
</feature>
<evidence type="ECO:0000259" key="8">
    <source>
        <dbReference type="PROSITE" id="PS50906"/>
    </source>
</evidence>
<keyword evidence="7" id="KW-0812">Transmembrane</keyword>
<evidence type="ECO:0000313" key="9">
    <source>
        <dbReference type="EMBL" id="NJQ02249.1"/>
    </source>
</evidence>
<dbReference type="PROSITE" id="PS50906">
    <property type="entry name" value="NIT"/>
    <property type="match status" value="1"/>
</dbReference>
<keyword evidence="7" id="KW-1133">Transmembrane helix</keyword>
<feature type="compositionally biased region" description="Low complexity" evidence="6">
    <location>
        <begin position="681"/>
        <end position="695"/>
    </location>
</feature>
<comment type="caution">
    <text evidence="9">The sequence shown here is derived from an EMBL/GenBank/DDBJ whole genome shotgun (WGS) entry which is preliminary data.</text>
</comment>
<dbReference type="Proteomes" id="UP000695264">
    <property type="component" value="Unassembled WGS sequence"/>
</dbReference>
<dbReference type="GO" id="GO:0016301">
    <property type="term" value="F:kinase activity"/>
    <property type="evidence" value="ECO:0007669"/>
    <property type="project" value="UniProtKB-KW"/>
</dbReference>